<dbReference type="OrthoDB" id="10316070at2759"/>
<dbReference type="AlphaFoldDB" id="A0A7M7M8R9"/>
<name>A0A7M7M8R9_VARDE</name>
<evidence type="ECO:0000256" key="1">
    <source>
        <dbReference type="SAM" id="MobiDB-lite"/>
    </source>
</evidence>
<organism evidence="2 3">
    <name type="scientific">Varroa destructor</name>
    <name type="common">Honeybee mite</name>
    <dbReference type="NCBI Taxonomy" id="109461"/>
    <lineage>
        <taxon>Eukaryota</taxon>
        <taxon>Metazoa</taxon>
        <taxon>Ecdysozoa</taxon>
        <taxon>Arthropoda</taxon>
        <taxon>Chelicerata</taxon>
        <taxon>Arachnida</taxon>
        <taxon>Acari</taxon>
        <taxon>Parasitiformes</taxon>
        <taxon>Mesostigmata</taxon>
        <taxon>Gamasina</taxon>
        <taxon>Dermanyssoidea</taxon>
        <taxon>Varroidae</taxon>
        <taxon>Varroa</taxon>
    </lineage>
</organism>
<accession>A0A7M7M8R9</accession>
<dbReference type="GeneID" id="111249075"/>
<dbReference type="Proteomes" id="UP000594260">
    <property type="component" value="Unplaced"/>
</dbReference>
<dbReference type="EnsemblMetazoa" id="XM_022802416">
    <property type="protein sequence ID" value="XP_022658151"/>
    <property type="gene ID" value="LOC111249075"/>
</dbReference>
<evidence type="ECO:0000313" key="3">
    <source>
        <dbReference type="Proteomes" id="UP000594260"/>
    </source>
</evidence>
<reference evidence="2" key="1">
    <citation type="submission" date="2021-01" db="UniProtKB">
        <authorList>
            <consortium name="EnsemblMetazoa"/>
        </authorList>
    </citation>
    <scope>IDENTIFICATION</scope>
</reference>
<feature type="compositionally biased region" description="Polar residues" evidence="1">
    <location>
        <begin position="63"/>
        <end position="75"/>
    </location>
</feature>
<dbReference type="InParanoid" id="A0A7M7M8R9"/>
<dbReference type="KEGG" id="vde:111249075"/>
<keyword evidence="3" id="KW-1185">Reference proteome</keyword>
<sequence length="103" mass="11798">MNPETPVSSEMPLDALKMWPKMIQAVKSDMDKDHAMDFCNLLDRTLDELTHIHSVVERRTQMEELQQQASGTTEDGSGAAKNDEGRKRARMKFTPKRQETPRP</sequence>
<feature type="region of interest" description="Disordered" evidence="1">
    <location>
        <begin position="60"/>
        <end position="103"/>
    </location>
</feature>
<protein>
    <submittedName>
        <fullName evidence="2">Uncharacterized protein</fullName>
    </submittedName>
</protein>
<dbReference type="RefSeq" id="XP_022658151.1">
    <property type="nucleotide sequence ID" value="XM_022802416.1"/>
</dbReference>
<evidence type="ECO:0000313" key="2">
    <source>
        <dbReference type="EnsemblMetazoa" id="XP_022658151"/>
    </source>
</evidence>
<proteinExistence type="predicted"/>